<accession>A0ABP8SNE1</accession>
<dbReference type="GO" id="GO:0016787">
    <property type="term" value="F:hydrolase activity"/>
    <property type="evidence" value="ECO:0007669"/>
    <property type="project" value="UniProtKB-KW"/>
</dbReference>
<dbReference type="InterPro" id="IPR056008">
    <property type="entry name" value="DUF7586"/>
</dbReference>
<protein>
    <submittedName>
        <fullName evidence="3">Serine hydrolase domain-containing protein</fullName>
    </submittedName>
</protein>
<organism evidence="3 4">
    <name type="scientific">Micromonospora coerulea</name>
    <dbReference type="NCBI Taxonomy" id="47856"/>
    <lineage>
        <taxon>Bacteria</taxon>
        <taxon>Bacillati</taxon>
        <taxon>Actinomycetota</taxon>
        <taxon>Actinomycetes</taxon>
        <taxon>Micromonosporales</taxon>
        <taxon>Micromonosporaceae</taxon>
        <taxon>Micromonospora</taxon>
    </lineage>
</organism>
<dbReference type="InterPro" id="IPR012338">
    <property type="entry name" value="Beta-lactam/transpept-like"/>
</dbReference>
<evidence type="ECO:0000259" key="1">
    <source>
        <dbReference type="Pfam" id="PF00144"/>
    </source>
</evidence>
<evidence type="ECO:0000313" key="3">
    <source>
        <dbReference type="EMBL" id="GAA4572525.1"/>
    </source>
</evidence>
<name>A0ABP8SNE1_9ACTN</name>
<proteinExistence type="predicted"/>
<feature type="domain" description="Beta-lactamase-related" evidence="1">
    <location>
        <begin position="27"/>
        <end position="330"/>
    </location>
</feature>
<dbReference type="InterPro" id="IPR001466">
    <property type="entry name" value="Beta-lactam-related"/>
</dbReference>
<dbReference type="SUPFAM" id="SSF56601">
    <property type="entry name" value="beta-lactamase/transpeptidase-like"/>
    <property type="match status" value="1"/>
</dbReference>
<dbReference type="EMBL" id="BAABGU010000019">
    <property type="protein sequence ID" value="GAA4572525.1"/>
    <property type="molecule type" value="Genomic_DNA"/>
</dbReference>
<dbReference type="Pfam" id="PF00144">
    <property type="entry name" value="Beta-lactamase"/>
    <property type="match status" value="1"/>
</dbReference>
<reference evidence="4" key="1">
    <citation type="journal article" date="2019" name="Int. J. Syst. Evol. Microbiol.">
        <title>The Global Catalogue of Microorganisms (GCM) 10K type strain sequencing project: providing services to taxonomists for standard genome sequencing and annotation.</title>
        <authorList>
            <consortium name="The Broad Institute Genomics Platform"/>
            <consortium name="The Broad Institute Genome Sequencing Center for Infectious Disease"/>
            <person name="Wu L."/>
            <person name="Ma J."/>
        </authorList>
    </citation>
    <scope>NUCLEOTIDE SEQUENCE [LARGE SCALE GENOMIC DNA]</scope>
    <source>
        <strain evidence="4">JCM 3175</strain>
    </source>
</reference>
<dbReference type="Gene3D" id="3.40.710.10">
    <property type="entry name" value="DD-peptidase/beta-lactamase superfamily"/>
    <property type="match status" value="1"/>
</dbReference>
<evidence type="ECO:0000259" key="2">
    <source>
        <dbReference type="Pfam" id="PF24491"/>
    </source>
</evidence>
<dbReference type="PANTHER" id="PTHR46825">
    <property type="entry name" value="D-ALANYL-D-ALANINE-CARBOXYPEPTIDASE/ENDOPEPTIDASE AMPH"/>
    <property type="match status" value="1"/>
</dbReference>
<dbReference type="Proteomes" id="UP001500307">
    <property type="component" value="Unassembled WGS sequence"/>
</dbReference>
<dbReference type="PANTHER" id="PTHR46825:SF7">
    <property type="entry name" value="D-ALANYL-D-ALANINE CARBOXYPEPTIDASE"/>
    <property type="match status" value="1"/>
</dbReference>
<keyword evidence="4" id="KW-1185">Reference proteome</keyword>
<feature type="domain" description="DUF7586" evidence="2">
    <location>
        <begin position="367"/>
        <end position="448"/>
    </location>
</feature>
<evidence type="ECO:0000313" key="4">
    <source>
        <dbReference type="Proteomes" id="UP001500307"/>
    </source>
</evidence>
<comment type="caution">
    <text evidence="3">The sequence shown here is derived from an EMBL/GenBank/DDBJ whole genome shotgun (WGS) entry which is preliminary data.</text>
</comment>
<dbReference type="InterPro" id="IPR050491">
    <property type="entry name" value="AmpC-like"/>
</dbReference>
<sequence>MISKLGGTPAPTEENAVPLLPETSRQVDALVNRAQSEGRAPSLAVGVVRDGALAHLAVAGEHPRSDADRQYRLGSISKTMTAALVMQQRDAGRLALDDPLERHLPGTPVGTLTLRQLLGHASGLQREPDGSWWERTEGVDLATLVAGLTPEKIAYPPHHVYHYSNLAYGLLGGVLERVTGTPWYDLLRERVLEPLGMRRTTFHATEPYARGYVVHPWHDTLREEPRTDTGAMAPAGQLWSTIEDLGRWAAFLADPAPEVLGPQTLTEMCAPVVISDLDSWTGGHGLGVELYRVGDRVYVGHGGSMPGYVACLAVHRPSRTAVVDFANSYGMRGGHHIVGLARQILTLVLDAEPTLPRPWRPADAPPPADLAELTGRWWWMGAEYELRPDGSGDLLAGPVGQPVLRFTPEGPDRWRGRSGGQDGELLTVVRDEAGRPVALDIATFVFTRTPDQEP</sequence>
<dbReference type="Pfam" id="PF24491">
    <property type="entry name" value="DUF7586"/>
    <property type="match status" value="1"/>
</dbReference>
<keyword evidence="3" id="KW-0378">Hydrolase</keyword>
<gene>
    <name evidence="3" type="ORF">GCM10023176_35620</name>
</gene>